<dbReference type="Gene3D" id="3.40.190.10">
    <property type="entry name" value="Periplasmic binding protein-like II"/>
    <property type="match status" value="1"/>
</dbReference>
<dbReference type="AlphaFoldDB" id="G9WQL1"/>
<dbReference type="RefSeq" id="WP_009535483.1">
    <property type="nucleotide sequence ID" value="NZ_KE148312.1"/>
</dbReference>
<dbReference type="PROSITE" id="PS51257">
    <property type="entry name" value="PROKAR_LIPOPROTEIN"/>
    <property type="match status" value="1"/>
</dbReference>
<organism evidence="1 2">
    <name type="scientific">Oribacterium parvum ACB1</name>
    <dbReference type="NCBI Taxonomy" id="796943"/>
    <lineage>
        <taxon>Bacteria</taxon>
        <taxon>Bacillati</taxon>
        <taxon>Bacillota</taxon>
        <taxon>Clostridia</taxon>
        <taxon>Lachnospirales</taxon>
        <taxon>Lachnospiraceae</taxon>
        <taxon>Oribacterium</taxon>
    </lineage>
</organism>
<dbReference type="PATRIC" id="fig|796943.3.peg.2111"/>
<accession>G9WQL1</accession>
<evidence type="ECO:0000313" key="2">
    <source>
        <dbReference type="Proteomes" id="UP000018461"/>
    </source>
</evidence>
<reference evidence="1" key="1">
    <citation type="submission" date="2011-08" db="EMBL/GenBank/DDBJ databases">
        <authorList>
            <consortium name="The Broad Institute Genome Sequencing Platform"/>
            <person name="Earl A."/>
            <person name="Ward D."/>
            <person name="Feldgarden M."/>
            <person name="Gevers D."/>
            <person name="Sizova M."/>
            <person name="Hazen A."/>
            <person name="Epstein S."/>
            <person name="Young S.K."/>
            <person name="Zeng Q."/>
            <person name="Gargeya S."/>
            <person name="Fitzgerald M."/>
            <person name="Haas B."/>
            <person name="Abouelleil A."/>
            <person name="Alvarado L."/>
            <person name="Arachchi H.M."/>
            <person name="Berlin A."/>
            <person name="Brown A."/>
            <person name="Chapman S.B."/>
            <person name="Chen Z."/>
            <person name="Dunbar C."/>
            <person name="Freedman E."/>
            <person name="Gearin G."/>
            <person name="Gellesch M."/>
            <person name="Goldberg J."/>
            <person name="Griggs A."/>
            <person name="Gujja S."/>
            <person name="Heiman D."/>
            <person name="Howarth C."/>
            <person name="Larson L."/>
            <person name="Lui A."/>
            <person name="MacDonald P.J.P."/>
            <person name="Montmayeur A."/>
            <person name="Murphy C."/>
            <person name="Neiman D."/>
            <person name="Pearson M."/>
            <person name="Priest M."/>
            <person name="Roberts A."/>
            <person name="Saif S."/>
            <person name="Shea T."/>
            <person name="Shenoy N."/>
            <person name="Sisk P."/>
            <person name="Stolte C."/>
            <person name="Sykes S."/>
            <person name="Wortman J."/>
            <person name="Nusbaum C."/>
            <person name="Birren B."/>
        </authorList>
    </citation>
    <scope>NUCLEOTIDE SEQUENCE [LARGE SCALE GENOMIC DNA]</scope>
    <source>
        <strain evidence="1">ACB1</strain>
    </source>
</reference>
<evidence type="ECO:0008006" key="3">
    <source>
        <dbReference type="Google" id="ProtNLM"/>
    </source>
</evidence>
<proteinExistence type="predicted"/>
<dbReference type="Pfam" id="PF13416">
    <property type="entry name" value="SBP_bac_8"/>
    <property type="match status" value="1"/>
</dbReference>
<reference evidence="1" key="2">
    <citation type="submission" date="2013-03" db="EMBL/GenBank/DDBJ databases">
        <title>The Genome Sequence of Oribacterium sp. ACB1.</title>
        <authorList>
            <consortium name="The Broad Institute Genomics Platform"/>
            <consortium name="The Broad Institute Genome Sequencing Center for Infectious Disease"/>
            <person name="Earl A."/>
            <person name="Ward D."/>
            <person name="Feldgarden M."/>
            <person name="Gevers D."/>
            <person name="Sizova M."/>
            <person name="Hazen A."/>
            <person name="Epstein S."/>
            <person name="Walker B."/>
            <person name="Young S."/>
            <person name="Zeng Q."/>
            <person name="Gargeya S."/>
            <person name="Fitzgerald M."/>
            <person name="Haas B."/>
            <person name="Abouelleil A."/>
            <person name="Allen A.W."/>
            <person name="Alvarado L."/>
            <person name="Arachchi H.M."/>
            <person name="Berlin A.M."/>
            <person name="Chapman S.B."/>
            <person name="Gainer-Dewar J."/>
            <person name="Goldberg J."/>
            <person name="Griggs A."/>
            <person name="Gujja S."/>
            <person name="Hansen M."/>
            <person name="Howarth C."/>
            <person name="Imamovic A."/>
            <person name="Ireland A."/>
            <person name="Larimer J."/>
            <person name="McCowan C."/>
            <person name="Murphy C."/>
            <person name="Pearson M."/>
            <person name="Poon T.W."/>
            <person name="Priest M."/>
            <person name="Roberts A."/>
            <person name="Saif S."/>
            <person name="Shea T."/>
            <person name="Sisk P."/>
            <person name="Sykes S."/>
            <person name="Wortman J."/>
            <person name="Nusbaum C."/>
            <person name="Birren B."/>
        </authorList>
    </citation>
    <scope>NUCLEOTIDE SEQUENCE [LARGE SCALE GENOMIC DNA]</scope>
    <source>
        <strain evidence="1">ACB1</strain>
    </source>
</reference>
<dbReference type="SUPFAM" id="SSF53850">
    <property type="entry name" value="Periplasmic binding protein-like II"/>
    <property type="match status" value="1"/>
</dbReference>
<comment type="caution">
    <text evidence="1">The sequence shown here is derived from an EMBL/GenBank/DDBJ whole genome shotgun (WGS) entry which is preliminary data.</text>
</comment>
<name>G9WQL1_9FIRM</name>
<keyword evidence="2" id="KW-1185">Reference proteome</keyword>
<dbReference type="STRING" id="796943.HMPREF9625_01644"/>
<dbReference type="EMBL" id="AFZC02000002">
    <property type="protein sequence ID" value="EHL09671.1"/>
    <property type="molecule type" value="Genomic_DNA"/>
</dbReference>
<dbReference type="HOGENOM" id="CLU_043127_0_0_9"/>
<dbReference type="Proteomes" id="UP000018461">
    <property type="component" value="Unassembled WGS sequence"/>
</dbReference>
<dbReference type="InterPro" id="IPR006059">
    <property type="entry name" value="SBP"/>
</dbReference>
<gene>
    <name evidence="1" type="ORF">HMPREF9625_01644</name>
</gene>
<evidence type="ECO:0000313" key="1">
    <source>
        <dbReference type="EMBL" id="EHL09671.1"/>
    </source>
</evidence>
<protein>
    <recommendedName>
        <fullName evidence="3">DUF3502 domain-containing protein</fullName>
    </recommendedName>
</protein>
<sequence length="485" mass="55634">MKRRYLRYIGFLLICILFLLSCKRKNEKQVKEESSYNKAKENRELSIWSYYSGAQLEAFKKTIDEFNEGRGRELNFSVRLMNPGSFEDIENNLLALTDKNFTQDDYPDMAFMYADIAWVLDRKHYLVDLSRYFSQEELDAFVPEFLNEGRLGKKDEGIKILPVGKSTELFFLNGTDWKKFADATGTKLTELETREGLMEVAKKYYEYTDALTPEENDGKPFFGMDDFANYFLVGAKQMGVDLISKDSSGNASYNFPKPILRKLWDNYYVPYIKGYFASIGRYRSDDVRTGEILSYVGSSAGYSYFPRDVILSDEVHYSIDCIVLPCPQFVKGERFAMQQGAGISVLNGTEERVKDSVEFLRWLTGKEENCKFAMSAEYLPVRVDGFTIQTIDILKGRGSDPAMEEALNVMNSHTLYTTPAVANSKNVRNILENSLPEKAEKDRKEVETAMASGLSYEDAIGEFNTEENFNLWYDALLAEMNQLQD</sequence>